<evidence type="ECO:0000256" key="1">
    <source>
        <dbReference type="SAM" id="MobiDB-lite"/>
    </source>
</evidence>
<protein>
    <submittedName>
        <fullName evidence="2">Uncharacterized protein</fullName>
    </submittedName>
</protein>
<dbReference type="EMBL" id="MK072399">
    <property type="protein sequence ID" value="AYV84102.1"/>
    <property type="molecule type" value="Genomic_DNA"/>
</dbReference>
<accession>A0A3G5AAI4</accession>
<gene>
    <name evidence="2" type="ORF">Hyperionvirus17_22</name>
</gene>
<sequence>MSWGFQPMRELFWGMYVYMSDIFCGIKKVPKGSRLGSMKECAEKKQVRYYGVKKIDAKLLEVAKGTKKDPNSRSNLQKEISKQKGIEKRLRGKLLASKGPEKKAAVKAELQAVIDKLNEIVRKYNKLNKRSVSRSRSRSRRSRRSRSRSKSRKRK</sequence>
<name>A0A3G5AAI4_9VIRU</name>
<reference evidence="2" key="1">
    <citation type="submission" date="2018-10" db="EMBL/GenBank/DDBJ databases">
        <title>Hidden diversity of soil giant viruses.</title>
        <authorList>
            <person name="Schulz F."/>
            <person name="Alteio L."/>
            <person name="Goudeau D."/>
            <person name="Ryan E.M."/>
            <person name="Malmstrom R.R."/>
            <person name="Blanchard J."/>
            <person name="Woyke T."/>
        </authorList>
    </citation>
    <scope>NUCLEOTIDE SEQUENCE</scope>
    <source>
        <strain evidence="2">HYV1</strain>
    </source>
</reference>
<feature type="region of interest" description="Disordered" evidence="1">
    <location>
        <begin position="124"/>
        <end position="155"/>
    </location>
</feature>
<proteinExistence type="predicted"/>
<evidence type="ECO:0000313" key="2">
    <source>
        <dbReference type="EMBL" id="AYV84102.1"/>
    </source>
</evidence>
<organism evidence="2">
    <name type="scientific">Hyperionvirus sp</name>
    <dbReference type="NCBI Taxonomy" id="2487770"/>
    <lineage>
        <taxon>Viruses</taxon>
        <taxon>Varidnaviria</taxon>
        <taxon>Bamfordvirae</taxon>
        <taxon>Nucleocytoviricota</taxon>
        <taxon>Megaviricetes</taxon>
        <taxon>Imitervirales</taxon>
        <taxon>Mimiviridae</taxon>
        <taxon>Klosneuvirinae</taxon>
    </lineage>
</organism>